<accession>A0A6H5J4M1</accession>
<keyword evidence="2" id="KW-1185">Reference proteome</keyword>
<dbReference type="PANTHER" id="PTHR47510">
    <property type="entry name" value="REVERSE TRANSCRIPTASE DOMAIN-CONTAINING PROTEIN"/>
    <property type="match status" value="1"/>
</dbReference>
<sequence length="390" mass="44541">MTSPSDLVDSLSAAVTAELDVFAPFITRPFRRPSAPWMTDVLRSECRARDRLFREARRLGSVDLMRRYRIFRRDLKERISRARTDYLSRSLEEQPDQAAVWRLLERHGVTASRSSSAVGRFTLAELNDYNRGVASVHQPCTRDQLIAIMEHTPIEVESRFSFSQVTATEINSVYSDVRRRSRGRSSDGLPLPYLDRIWTVLLPYLVRLFNFCLSSGVYPDAWKRAFIVPLNKIASPASPADTRPIVNLPHLAKIFDRLFTRQMLDYMESNELLLPNQFGFRSGHTMRSPGRLNSRRRKRLVKFTFFAAKSKPSSKNGGRSDKHTFLQRPKRALLPVDLSMTKLESAKFTEIRFAQAHRTKGKTAAASVVEHVQVSCTGPGVKLNRTRSPI</sequence>
<organism evidence="1 2">
    <name type="scientific">Trichogramma brassicae</name>
    <dbReference type="NCBI Taxonomy" id="86971"/>
    <lineage>
        <taxon>Eukaryota</taxon>
        <taxon>Metazoa</taxon>
        <taxon>Ecdysozoa</taxon>
        <taxon>Arthropoda</taxon>
        <taxon>Hexapoda</taxon>
        <taxon>Insecta</taxon>
        <taxon>Pterygota</taxon>
        <taxon>Neoptera</taxon>
        <taxon>Endopterygota</taxon>
        <taxon>Hymenoptera</taxon>
        <taxon>Apocrita</taxon>
        <taxon>Proctotrupomorpha</taxon>
        <taxon>Chalcidoidea</taxon>
        <taxon>Trichogrammatidae</taxon>
        <taxon>Trichogramma</taxon>
    </lineage>
</organism>
<dbReference type="PANTHER" id="PTHR47510:SF3">
    <property type="entry name" value="ENDO_EXONUCLEASE_PHOSPHATASE DOMAIN-CONTAINING PROTEIN"/>
    <property type="match status" value="1"/>
</dbReference>
<dbReference type="Proteomes" id="UP000479190">
    <property type="component" value="Unassembled WGS sequence"/>
</dbReference>
<evidence type="ECO:0008006" key="3">
    <source>
        <dbReference type="Google" id="ProtNLM"/>
    </source>
</evidence>
<dbReference type="AlphaFoldDB" id="A0A6H5J4M1"/>
<dbReference type="EMBL" id="CADCXV010001188">
    <property type="protein sequence ID" value="CAB0042379.1"/>
    <property type="molecule type" value="Genomic_DNA"/>
</dbReference>
<evidence type="ECO:0000313" key="1">
    <source>
        <dbReference type="EMBL" id="CAB0042379.1"/>
    </source>
</evidence>
<name>A0A6H5J4M1_9HYME</name>
<reference evidence="1 2" key="1">
    <citation type="submission" date="2020-02" db="EMBL/GenBank/DDBJ databases">
        <authorList>
            <person name="Ferguson B K."/>
        </authorList>
    </citation>
    <scope>NUCLEOTIDE SEQUENCE [LARGE SCALE GENOMIC DNA]</scope>
</reference>
<gene>
    <name evidence="1" type="ORF">TBRA_LOCUS13999</name>
</gene>
<dbReference type="OrthoDB" id="10056483at2759"/>
<protein>
    <recommendedName>
        <fullName evidence="3">Reverse transcriptase domain-containing protein</fullName>
    </recommendedName>
</protein>
<evidence type="ECO:0000313" key="2">
    <source>
        <dbReference type="Proteomes" id="UP000479190"/>
    </source>
</evidence>
<proteinExistence type="predicted"/>